<reference evidence="1" key="1">
    <citation type="journal article" date="2014" name="Front. Microbiol.">
        <title>High frequency of phylogenetically diverse reductive dehalogenase-homologous genes in deep subseafloor sedimentary metagenomes.</title>
        <authorList>
            <person name="Kawai M."/>
            <person name="Futagami T."/>
            <person name="Toyoda A."/>
            <person name="Takaki Y."/>
            <person name="Nishi S."/>
            <person name="Hori S."/>
            <person name="Arai W."/>
            <person name="Tsubouchi T."/>
            <person name="Morono Y."/>
            <person name="Uchiyama I."/>
            <person name="Ito T."/>
            <person name="Fujiyama A."/>
            <person name="Inagaki F."/>
            <person name="Takami H."/>
        </authorList>
    </citation>
    <scope>NUCLEOTIDE SEQUENCE</scope>
    <source>
        <strain evidence="1">Expedition CK06-06</strain>
    </source>
</reference>
<gene>
    <name evidence="1" type="ORF">S03H2_11849</name>
</gene>
<accession>X1HGK0</accession>
<proteinExistence type="predicted"/>
<protein>
    <submittedName>
        <fullName evidence="1">Uncharacterized protein</fullName>
    </submittedName>
</protein>
<comment type="caution">
    <text evidence="1">The sequence shown here is derived from an EMBL/GenBank/DDBJ whole genome shotgun (WGS) entry which is preliminary data.</text>
</comment>
<evidence type="ECO:0000313" key="1">
    <source>
        <dbReference type="EMBL" id="GAH44423.1"/>
    </source>
</evidence>
<feature type="non-terminal residue" evidence="1">
    <location>
        <position position="320"/>
    </location>
</feature>
<sequence>MSNIDKNNLPGNISFLEWLNNPIKFDHSLVLDEQSKNIALKLFGSLKLNKGYKPDQKFNCFENLLANFLDHPKLPTSVSLDEKYWTKTKLLDKSYYTVELIHTLYTKKLIDMAKGFHTEKEGRLTRIWATEKLLENFHESNPHVDAVYHPRALVELRGLNDNKLIDYKETHFTYRLRKILTRVNEVNRSAIIRYQEWRLKANLIAVFKGRFTLYGRLHTKGYRHYQGMNPYERDEITINGEKVVELDYSGLHPMLLYAAEGIQYNDDPYSAIEKDPAARFFLKRALLYMVNADFNKAQKAINFWLLNRTDEEKDNLAAIG</sequence>
<dbReference type="EMBL" id="BARU01006032">
    <property type="protein sequence ID" value="GAH44423.1"/>
    <property type="molecule type" value="Genomic_DNA"/>
</dbReference>
<name>X1HGK0_9ZZZZ</name>
<organism evidence="1">
    <name type="scientific">marine sediment metagenome</name>
    <dbReference type="NCBI Taxonomy" id="412755"/>
    <lineage>
        <taxon>unclassified sequences</taxon>
        <taxon>metagenomes</taxon>
        <taxon>ecological metagenomes</taxon>
    </lineage>
</organism>
<dbReference type="AlphaFoldDB" id="X1HGK0"/>